<protein>
    <submittedName>
        <fullName evidence="2">3-oxoadipate enol-lactonase</fullName>
    </submittedName>
</protein>
<evidence type="ECO:0000259" key="1">
    <source>
        <dbReference type="Pfam" id="PF12697"/>
    </source>
</evidence>
<dbReference type="InterPro" id="IPR000073">
    <property type="entry name" value="AB_hydrolase_1"/>
</dbReference>
<dbReference type="InterPro" id="IPR029058">
    <property type="entry name" value="AB_hydrolase_fold"/>
</dbReference>
<evidence type="ECO:0000313" key="3">
    <source>
        <dbReference type="Proteomes" id="UP000189818"/>
    </source>
</evidence>
<proteinExistence type="predicted"/>
<dbReference type="Pfam" id="PF12697">
    <property type="entry name" value="Abhydrolase_6"/>
    <property type="match status" value="1"/>
</dbReference>
<accession>A0A1T5FNA5</accession>
<dbReference type="RefSeq" id="WP_079649875.1">
    <property type="nucleotide sequence ID" value="NZ_FUYM01000010.1"/>
</dbReference>
<name>A0A1T5FNA5_9SPHN</name>
<dbReference type="EMBL" id="FUYM01000010">
    <property type="protein sequence ID" value="SKB97669.1"/>
    <property type="molecule type" value="Genomic_DNA"/>
</dbReference>
<dbReference type="STRING" id="439228.SAMN06295920_11070"/>
<reference evidence="3" key="1">
    <citation type="submission" date="2017-02" db="EMBL/GenBank/DDBJ databases">
        <authorList>
            <person name="Varghese N."/>
            <person name="Submissions S."/>
        </authorList>
    </citation>
    <scope>NUCLEOTIDE SEQUENCE [LARGE SCALE GENOMIC DNA]</scope>
    <source>
        <strain evidence="3">UM2</strain>
    </source>
</reference>
<dbReference type="GO" id="GO:0016020">
    <property type="term" value="C:membrane"/>
    <property type="evidence" value="ECO:0007669"/>
    <property type="project" value="TreeGrafter"/>
</dbReference>
<dbReference type="AlphaFoldDB" id="A0A1T5FNA5"/>
<sequence>MDDIFLQGPFGRVHCRATGEGRLLFLMHSAGRSAHEFDALAQRLAGRFRVLSWDMPGHGDSDRPQGHVTLPQFADLAVELACSLGERPILGGGSVGAAIALAATGSPRAAELGGIVPIELPLTRDGTWWARNWGMIETMFGCPEEPEERARARFRTWTPELAARLAIDRHKAGGHAMMDLLWAGRDDADRVQPRIRALAVPALFVNGDGGVAPEAATLLPSLNPAAVLRLVADSGHFPHSDDPEAVARAIEEMFA</sequence>
<organism evidence="2 3">
    <name type="scientific">Rhizorhabdus histidinilytica</name>
    <dbReference type="NCBI Taxonomy" id="439228"/>
    <lineage>
        <taxon>Bacteria</taxon>
        <taxon>Pseudomonadati</taxon>
        <taxon>Pseudomonadota</taxon>
        <taxon>Alphaproteobacteria</taxon>
        <taxon>Sphingomonadales</taxon>
        <taxon>Sphingomonadaceae</taxon>
        <taxon>Rhizorhabdus</taxon>
    </lineage>
</organism>
<dbReference type="Proteomes" id="UP000189818">
    <property type="component" value="Unassembled WGS sequence"/>
</dbReference>
<dbReference type="OrthoDB" id="9798888at2"/>
<feature type="domain" description="AB hydrolase-1" evidence="1">
    <location>
        <begin position="25"/>
        <end position="249"/>
    </location>
</feature>
<dbReference type="PANTHER" id="PTHR43798:SF33">
    <property type="entry name" value="HYDROLASE, PUTATIVE (AFU_ORTHOLOGUE AFUA_2G14860)-RELATED"/>
    <property type="match status" value="1"/>
</dbReference>
<dbReference type="InterPro" id="IPR050266">
    <property type="entry name" value="AB_hydrolase_sf"/>
</dbReference>
<dbReference type="Gene3D" id="3.40.50.1820">
    <property type="entry name" value="alpha/beta hydrolase"/>
    <property type="match status" value="1"/>
</dbReference>
<dbReference type="SUPFAM" id="SSF53474">
    <property type="entry name" value="alpha/beta-Hydrolases"/>
    <property type="match status" value="1"/>
</dbReference>
<keyword evidence="3" id="KW-1185">Reference proteome</keyword>
<evidence type="ECO:0000313" key="2">
    <source>
        <dbReference type="EMBL" id="SKB97669.1"/>
    </source>
</evidence>
<dbReference type="PANTHER" id="PTHR43798">
    <property type="entry name" value="MONOACYLGLYCEROL LIPASE"/>
    <property type="match status" value="1"/>
</dbReference>
<gene>
    <name evidence="2" type="ORF">SAMN06295920_11070</name>
</gene>